<evidence type="ECO:0000313" key="1">
    <source>
        <dbReference type="EMBL" id="ETO33341.1"/>
    </source>
</evidence>
<gene>
    <name evidence="1" type="ORF">RFI_03767</name>
</gene>
<protein>
    <submittedName>
        <fullName evidence="1">Uncharacterized protein</fullName>
    </submittedName>
</protein>
<organism evidence="1 2">
    <name type="scientific">Reticulomyxa filosa</name>
    <dbReference type="NCBI Taxonomy" id="46433"/>
    <lineage>
        <taxon>Eukaryota</taxon>
        <taxon>Sar</taxon>
        <taxon>Rhizaria</taxon>
        <taxon>Retaria</taxon>
        <taxon>Foraminifera</taxon>
        <taxon>Monothalamids</taxon>
        <taxon>Reticulomyxidae</taxon>
        <taxon>Reticulomyxa</taxon>
    </lineage>
</organism>
<evidence type="ECO:0000313" key="2">
    <source>
        <dbReference type="Proteomes" id="UP000023152"/>
    </source>
</evidence>
<feature type="non-terminal residue" evidence="1">
    <location>
        <position position="1"/>
    </location>
</feature>
<dbReference type="Proteomes" id="UP000023152">
    <property type="component" value="Unassembled WGS sequence"/>
</dbReference>
<sequence>ALNPNGTPNFEFAKRVLGLRNAINEYLNENNDSSYRNTEEWRRMMIAMWDQILFLEDVLPVNFRLQAYHKMMQEYISEKLRTLREESRSKVTELREKALNNKSEKDSRMILFQKEWNHEFKAIKNRIQRDISKKMQKEKVPDNLIKQYEVDFENRSEYYKLECVTAFEQICDEKEIRDTKNEMETLIDTVADGLIKNNCKNEKKN</sequence>
<name>X6P578_RETFI</name>
<dbReference type="AlphaFoldDB" id="X6P578"/>
<comment type="caution">
    <text evidence="1">The sequence shown here is derived from an EMBL/GenBank/DDBJ whole genome shotgun (WGS) entry which is preliminary data.</text>
</comment>
<reference evidence="1 2" key="1">
    <citation type="journal article" date="2013" name="Curr. Biol.">
        <title>The Genome of the Foraminiferan Reticulomyxa filosa.</title>
        <authorList>
            <person name="Glockner G."/>
            <person name="Hulsmann N."/>
            <person name="Schleicher M."/>
            <person name="Noegel A.A."/>
            <person name="Eichinger L."/>
            <person name="Gallinger C."/>
            <person name="Pawlowski J."/>
            <person name="Sierra R."/>
            <person name="Euteneuer U."/>
            <person name="Pillet L."/>
            <person name="Moustafa A."/>
            <person name="Platzer M."/>
            <person name="Groth M."/>
            <person name="Szafranski K."/>
            <person name="Schliwa M."/>
        </authorList>
    </citation>
    <scope>NUCLEOTIDE SEQUENCE [LARGE SCALE GENOMIC DNA]</scope>
</reference>
<keyword evidence="2" id="KW-1185">Reference proteome</keyword>
<dbReference type="EMBL" id="ASPP01003476">
    <property type="protein sequence ID" value="ETO33341.1"/>
    <property type="molecule type" value="Genomic_DNA"/>
</dbReference>
<proteinExistence type="predicted"/>
<accession>X6P578</accession>